<proteinExistence type="predicted"/>
<accession>A0A8S5RCL1</accession>
<evidence type="ECO:0000256" key="1">
    <source>
        <dbReference type="SAM" id="Phobius"/>
    </source>
</evidence>
<organism evidence="2">
    <name type="scientific">virus sp. ctmTa7</name>
    <dbReference type="NCBI Taxonomy" id="2828255"/>
    <lineage>
        <taxon>Viruses</taxon>
    </lineage>
</organism>
<keyword evidence="1" id="KW-1133">Transmembrane helix</keyword>
<name>A0A8S5RCL1_9VIRU</name>
<feature type="transmembrane region" description="Helical" evidence="1">
    <location>
        <begin position="12"/>
        <end position="29"/>
    </location>
</feature>
<sequence>MIFHIFHERILLYKIFIIALCGATAVTIVP</sequence>
<protein>
    <submittedName>
        <fullName evidence="2">Uncharacterized protein</fullName>
    </submittedName>
</protein>
<reference evidence="2" key="1">
    <citation type="journal article" date="2021" name="Proc. Natl. Acad. Sci. U.S.A.">
        <title>A Catalog of Tens of Thousands of Viruses from Human Metagenomes Reveals Hidden Associations with Chronic Diseases.</title>
        <authorList>
            <person name="Tisza M.J."/>
            <person name="Buck C.B."/>
        </authorList>
    </citation>
    <scope>NUCLEOTIDE SEQUENCE</scope>
    <source>
        <strain evidence="2">CtmTa7</strain>
    </source>
</reference>
<keyword evidence="1" id="KW-0812">Transmembrane</keyword>
<evidence type="ECO:0000313" key="2">
    <source>
        <dbReference type="EMBL" id="DAE28882.1"/>
    </source>
</evidence>
<dbReference type="EMBL" id="BK059091">
    <property type="protein sequence ID" value="DAE28882.1"/>
    <property type="molecule type" value="Genomic_DNA"/>
</dbReference>
<keyword evidence="1" id="KW-0472">Membrane</keyword>